<dbReference type="PANTHER" id="PTHR46880">
    <property type="entry name" value="RAS-ASSOCIATING DOMAIN-CONTAINING PROTEIN"/>
    <property type="match status" value="1"/>
</dbReference>
<feature type="region of interest" description="Disordered" evidence="1">
    <location>
        <begin position="1"/>
        <end position="33"/>
    </location>
</feature>
<organism evidence="2 3">
    <name type="scientific">Paramuricea clavata</name>
    <name type="common">Red gorgonian</name>
    <name type="synonym">Violescent sea-whip</name>
    <dbReference type="NCBI Taxonomy" id="317549"/>
    <lineage>
        <taxon>Eukaryota</taxon>
        <taxon>Metazoa</taxon>
        <taxon>Cnidaria</taxon>
        <taxon>Anthozoa</taxon>
        <taxon>Octocorallia</taxon>
        <taxon>Malacalcyonacea</taxon>
        <taxon>Plexauridae</taxon>
        <taxon>Paramuricea</taxon>
    </lineage>
</organism>
<protein>
    <submittedName>
        <fullName evidence="2">Uncharacterized protein</fullName>
    </submittedName>
</protein>
<feature type="compositionally biased region" description="Basic and acidic residues" evidence="1">
    <location>
        <begin position="15"/>
        <end position="30"/>
    </location>
</feature>
<dbReference type="Proteomes" id="UP001152795">
    <property type="component" value="Unassembled WGS sequence"/>
</dbReference>
<evidence type="ECO:0000313" key="2">
    <source>
        <dbReference type="EMBL" id="CAB4039244.1"/>
    </source>
</evidence>
<name>A0A6S7K8R4_PARCT</name>
<evidence type="ECO:0000313" key="3">
    <source>
        <dbReference type="Proteomes" id="UP001152795"/>
    </source>
</evidence>
<accession>A0A6S7K8R4</accession>
<dbReference type="PANTHER" id="PTHR46880:SF5">
    <property type="entry name" value="DUF4371 DOMAIN-CONTAINING PROTEIN"/>
    <property type="match status" value="1"/>
</dbReference>
<dbReference type="AlphaFoldDB" id="A0A6S7K8R4"/>
<dbReference type="EMBL" id="CACRXK020025117">
    <property type="protein sequence ID" value="CAB4039244.1"/>
    <property type="molecule type" value="Genomic_DNA"/>
</dbReference>
<dbReference type="OrthoDB" id="6597828at2759"/>
<keyword evidence="3" id="KW-1185">Reference proteome</keyword>
<reference evidence="2" key="1">
    <citation type="submission" date="2020-04" db="EMBL/GenBank/DDBJ databases">
        <authorList>
            <person name="Alioto T."/>
            <person name="Alioto T."/>
            <person name="Gomez Garrido J."/>
        </authorList>
    </citation>
    <scope>NUCLEOTIDE SEQUENCE</scope>
    <source>
        <strain evidence="2">A484AB</strain>
    </source>
</reference>
<proteinExistence type="predicted"/>
<evidence type="ECO:0000256" key="1">
    <source>
        <dbReference type="SAM" id="MobiDB-lite"/>
    </source>
</evidence>
<sequence length="220" mass="24695">MQNLKIMNDIPVPGGKEEQNLELHDNEQGRPVRRTSTAHQFVTSQNRNSNAIRNEIVQSAINFLGQRMNTENDGTVESLMSILEASSSKDLILASRNLVSSILGPSCLSDFVSDVCKSWNNLAKIEHVEVEDTGTIMATERVVSHYNNVKTSGRSSLNPETINGILHISLNGKGASFFDPRPVVSEFLTSKERRNREPCEELYKQREFVKHFFKQESGCL</sequence>
<comment type="caution">
    <text evidence="2">The sequence shown here is derived from an EMBL/GenBank/DDBJ whole genome shotgun (WGS) entry which is preliminary data.</text>
</comment>
<gene>
    <name evidence="2" type="ORF">PACLA_8A000370</name>
</gene>